<sequence>MHIRPVNTVKRRHHSTDHLPPSLPRNPPTQRQCTNQFSLFFSWSPWLALLDTEAGEVLEAGEALEDSEAGEVSEAAGEDSVDGDVEVDTATVEDTEVDTEEVMVDTAKDLSVSFLSLLVLVDTDKVDMVDMDMVDMDTAKAIIRSR</sequence>
<feature type="region of interest" description="Disordered" evidence="1">
    <location>
        <begin position="1"/>
        <end position="29"/>
    </location>
</feature>
<feature type="compositionally biased region" description="Basic residues" evidence="1">
    <location>
        <begin position="1"/>
        <end position="15"/>
    </location>
</feature>
<dbReference type="AlphaFoldDB" id="A0A9W3AX62"/>
<evidence type="ECO:0000313" key="3">
    <source>
        <dbReference type="RefSeq" id="XP_055891816.1"/>
    </source>
</evidence>
<reference evidence="3" key="1">
    <citation type="submission" date="2025-08" db="UniProtKB">
        <authorList>
            <consortium name="RefSeq"/>
        </authorList>
    </citation>
    <scope>IDENTIFICATION</scope>
</reference>
<name>A0A9W3AX62_BIOGL</name>
<evidence type="ECO:0000256" key="1">
    <source>
        <dbReference type="SAM" id="MobiDB-lite"/>
    </source>
</evidence>
<keyword evidence="2" id="KW-1185">Reference proteome</keyword>
<feature type="region of interest" description="Disordered" evidence="1">
    <location>
        <begin position="62"/>
        <end position="84"/>
    </location>
</feature>
<dbReference type="GeneID" id="106075427"/>
<dbReference type="RefSeq" id="XP_055891816.1">
    <property type="nucleotide sequence ID" value="XM_056035841.1"/>
</dbReference>
<dbReference type="Proteomes" id="UP001165740">
    <property type="component" value="Chromosome 7"/>
</dbReference>
<accession>A0A9W3AX62</accession>
<protein>
    <submittedName>
        <fullName evidence="3">Uncharacterized protein LOC106075427</fullName>
    </submittedName>
</protein>
<proteinExistence type="predicted"/>
<gene>
    <name evidence="3" type="primary">LOC106075427</name>
</gene>
<organism evidence="2 3">
    <name type="scientific">Biomphalaria glabrata</name>
    <name type="common">Bloodfluke planorb</name>
    <name type="synonym">Freshwater snail</name>
    <dbReference type="NCBI Taxonomy" id="6526"/>
    <lineage>
        <taxon>Eukaryota</taxon>
        <taxon>Metazoa</taxon>
        <taxon>Spiralia</taxon>
        <taxon>Lophotrochozoa</taxon>
        <taxon>Mollusca</taxon>
        <taxon>Gastropoda</taxon>
        <taxon>Heterobranchia</taxon>
        <taxon>Euthyneura</taxon>
        <taxon>Panpulmonata</taxon>
        <taxon>Hygrophila</taxon>
        <taxon>Lymnaeoidea</taxon>
        <taxon>Planorbidae</taxon>
        <taxon>Biomphalaria</taxon>
    </lineage>
</organism>
<evidence type="ECO:0000313" key="2">
    <source>
        <dbReference type="Proteomes" id="UP001165740"/>
    </source>
</evidence>